<accession>A0A645ID89</accession>
<feature type="transmembrane region" description="Helical" evidence="1">
    <location>
        <begin position="67"/>
        <end position="85"/>
    </location>
</feature>
<name>A0A645ID89_9ZZZZ</name>
<evidence type="ECO:0000256" key="1">
    <source>
        <dbReference type="SAM" id="Phobius"/>
    </source>
</evidence>
<feature type="transmembrane region" description="Helical" evidence="1">
    <location>
        <begin position="6"/>
        <end position="25"/>
    </location>
</feature>
<proteinExistence type="predicted"/>
<keyword evidence="1" id="KW-0472">Membrane</keyword>
<dbReference type="AlphaFoldDB" id="A0A645ID89"/>
<dbReference type="EMBL" id="VSSQ01106788">
    <property type="protein sequence ID" value="MPN46264.1"/>
    <property type="molecule type" value="Genomic_DNA"/>
</dbReference>
<keyword evidence="1" id="KW-0812">Transmembrane</keyword>
<organism evidence="2">
    <name type="scientific">bioreactor metagenome</name>
    <dbReference type="NCBI Taxonomy" id="1076179"/>
    <lineage>
        <taxon>unclassified sequences</taxon>
        <taxon>metagenomes</taxon>
        <taxon>ecological metagenomes</taxon>
    </lineage>
</organism>
<keyword evidence="1" id="KW-1133">Transmembrane helix</keyword>
<evidence type="ECO:0000313" key="2">
    <source>
        <dbReference type="EMBL" id="MPN46264.1"/>
    </source>
</evidence>
<reference evidence="2" key="1">
    <citation type="submission" date="2019-08" db="EMBL/GenBank/DDBJ databases">
        <authorList>
            <person name="Kucharzyk K."/>
            <person name="Murdoch R.W."/>
            <person name="Higgins S."/>
            <person name="Loffler F."/>
        </authorList>
    </citation>
    <scope>NUCLEOTIDE SEQUENCE</scope>
</reference>
<feature type="transmembrane region" description="Helical" evidence="1">
    <location>
        <begin position="91"/>
        <end position="115"/>
    </location>
</feature>
<protein>
    <submittedName>
        <fullName evidence="2">Uncharacterized protein</fullName>
    </submittedName>
</protein>
<gene>
    <name evidence="2" type="ORF">SDC9_193849</name>
</gene>
<comment type="caution">
    <text evidence="2">The sequence shown here is derived from an EMBL/GenBank/DDBJ whole genome shotgun (WGS) entry which is preliminary data.</text>
</comment>
<sequence length="122" mass="13156">MLLFIGIGVAATIVMHIILSILLSIGKAIRQTVETGKTDDKAIERSLQLDMVEDEMDKLISLKSMRVGYAIGGLGFIAALISLVMGSPSGVMLNIMFGSFFAGSLIESLAQLVYYRRGIKNS</sequence>